<dbReference type="Pfam" id="PF01584">
    <property type="entry name" value="CheW"/>
    <property type="match status" value="1"/>
</dbReference>
<feature type="modified residue" description="4-aspartylphosphate" evidence="1">
    <location>
        <position position="250"/>
    </location>
</feature>
<dbReference type="AlphaFoldDB" id="A0A430HFE4"/>
<comment type="caution">
    <text evidence="4">The sequence shown here is derived from an EMBL/GenBank/DDBJ whole genome shotgun (WGS) entry which is preliminary data.</text>
</comment>
<organism evidence="4 5">
    <name type="scientific">Massilia atriviolacea</name>
    <dbReference type="NCBI Taxonomy" id="2495579"/>
    <lineage>
        <taxon>Bacteria</taxon>
        <taxon>Pseudomonadati</taxon>
        <taxon>Pseudomonadota</taxon>
        <taxon>Betaproteobacteria</taxon>
        <taxon>Burkholderiales</taxon>
        <taxon>Oxalobacteraceae</taxon>
        <taxon>Telluria group</taxon>
        <taxon>Massilia</taxon>
    </lineage>
</organism>
<dbReference type="SMART" id="SM00260">
    <property type="entry name" value="CheW"/>
    <property type="match status" value="1"/>
</dbReference>
<dbReference type="Gene3D" id="3.40.50.2300">
    <property type="match status" value="1"/>
</dbReference>
<dbReference type="RefSeq" id="WP_126076814.1">
    <property type="nucleotide sequence ID" value="NZ_CP051166.1"/>
</dbReference>
<dbReference type="InterPro" id="IPR002545">
    <property type="entry name" value="CheW-lke_dom"/>
</dbReference>
<dbReference type="EMBL" id="RXLQ01000017">
    <property type="protein sequence ID" value="RSZ56233.1"/>
    <property type="molecule type" value="Genomic_DNA"/>
</dbReference>
<dbReference type="PANTHER" id="PTHR47233">
    <property type="entry name" value="CHEMOTAXIS PROTEIN CHEV"/>
    <property type="match status" value="1"/>
</dbReference>
<dbReference type="Pfam" id="PF00072">
    <property type="entry name" value="Response_reg"/>
    <property type="match status" value="1"/>
</dbReference>
<gene>
    <name evidence="4" type="ORF">EJB06_25380</name>
</gene>
<reference evidence="4 5" key="1">
    <citation type="submission" date="2018-12" db="EMBL/GenBank/DDBJ databases">
        <authorList>
            <person name="Yang E."/>
        </authorList>
    </citation>
    <scope>NUCLEOTIDE SEQUENCE [LARGE SCALE GENOMIC DNA]</scope>
    <source>
        <strain evidence="4 5">SOD</strain>
    </source>
</reference>
<evidence type="ECO:0000313" key="4">
    <source>
        <dbReference type="EMBL" id="RSZ56233.1"/>
    </source>
</evidence>
<sequence length="326" mass="35215">MNNVQQDIDERSNLTSLNKLELLLFRLGGDAEGNHSELYAINVFKIREIVAMPHVTPIADSHPHMLGVVNLREQIIPVINLPAVVGCIPAAGLKLLLITEFARTTQAFAVEAVEEIVRLEWTSVLPGDKTASGALVTSIAKVDGDVPNTRLAQVLDVESILRQLHSSEEPDVDVDTMGAPINLPEGQVILAADDSVIARALIENALQAMGAKYVMTNSGKQAWDKLEAIDIAAKKEGKTARDKVALVLSDLEMPEMDGFTLTRNIKQDSRFSTIPVIIHSSLSGAANENHVNGVGADAYIAKFVPIELAALLRKTLAKNTTPQKRG</sequence>
<protein>
    <submittedName>
        <fullName evidence="4">Chemotaxis signal transduction protein CheV</fullName>
    </submittedName>
</protein>
<dbReference type="Gene3D" id="2.30.30.40">
    <property type="entry name" value="SH3 Domains"/>
    <property type="match status" value="1"/>
</dbReference>
<dbReference type="SUPFAM" id="SSF50341">
    <property type="entry name" value="CheW-like"/>
    <property type="match status" value="1"/>
</dbReference>
<dbReference type="InterPro" id="IPR036061">
    <property type="entry name" value="CheW-like_dom_sf"/>
</dbReference>
<name>A0A430HFE4_9BURK</name>
<evidence type="ECO:0000256" key="1">
    <source>
        <dbReference type="PROSITE-ProRule" id="PRU00169"/>
    </source>
</evidence>
<keyword evidence="1" id="KW-0597">Phosphoprotein</keyword>
<dbReference type="Gene3D" id="2.40.50.180">
    <property type="entry name" value="CheA-289, Domain 4"/>
    <property type="match status" value="1"/>
</dbReference>
<dbReference type="GO" id="GO:0006935">
    <property type="term" value="P:chemotaxis"/>
    <property type="evidence" value="ECO:0007669"/>
    <property type="project" value="InterPro"/>
</dbReference>
<dbReference type="PIRSF" id="PIRSF002867">
    <property type="entry name" value="CheV"/>
    <property type="match status" value="1"/>
</dbReference>
<evidence type="ECO:0000313" key="5">
    <source>
        <dbReference type="Proteomes" id="UP000278085"/>
    </source>
</evidence>
<dbReference type="InterPro" id="IPR024181">
    <property type="entry name" value="Chemotax_regulator_CheV"/>
</dbReference>
<dbReference type="SUPFAM" id="SSF52172">
    <property type="entry name" value="CheY-like"/>
    <property type="match status" value="1"/>
</dbReference>
<evidence type="ECO:0000259" key="2">
    <source>
        <dbReference type="PROSITE" id="PS50110"/>
    </source>
</evidence>
<dbReference type="PROSITE" id="PS50110">
    <property type="entry name" value="RESPONSE_REGULATORY"/>
    <property type="match status" value="1"/>
</dbReference>
<dbReference type="PROSITE" id="PS50851">
    <property type="entry name" value="CHEW"/>
    <property type="match status" value="1"/>
</dbReference>
<dbReference type="PANTHER" id="PTHR47233:SF4">
    <property type="entry name" value="CHEMOTAXIS SIGNAL TRANSDUCTION PROTEIN"/>
    <property type="match status" value="1"/>
</dbReference>
<keyword evidence="5" id="KW-1185">Reference proteome</keyword>
<dbReference type="SMART" id="SM00448">
    <property type="entry name" value="REC"/>
    <property type="match status" value="1"/>
</dbReference>
<feature type="domain" description="Response regulatory" evidence="2">
    <location>
        <begin position="188"/>
        <end position="317"/>
    </location>
</feature>
<dbReference type="OrthoDB" id="9806105at2"/>
<feature type="domain" description="CheW-like" evidence="3">
    <location>
        <begin position="19"/>
        <end position="166"/>
    </location>
</feature>
<dbReference type="InterPro" id="IPR001789">
    <property type="entry name" value="Sig_transdc_resp-reg_receiver"/>
</dbReference>
<evidence type="ECO:0000259" key="3">
    <source>
        <dbReference type="PROSITE" id="PS50851"/>
    </source>
</evidence>
<proteinExistence type="predicted"/>
<dbReference type="InterPro" id="IPR011006">
    <property type="entry name" value="CheY-like_superfamily"/>
</dbReference>
<dbReference type="Proteomes" id="UP000278085">
    <property type="component" value="Unassembled WGS sequence"/>
</dbReference>
<dbReference type="GO" id="GO:0000160">
    <property type="term" value="P:phosphorelay signal transduction system"/>
    <property type="evidence" value="ECO:0007669"/>
    <property type="project" value="InterPro"/>
</dbReference>
<accession>A0A430HFE4</accession>